<dbReference type="Gene3D" id="2.60.120.200">
    <property type="match status" value="1"/>
</dbReference>
<evidence type="ECO:0000259" key="11">
    <source>
        <dbReference type="PROSITE" id="PS51828"/>
    </source>
</evidence>
<dbReference type="PRINTS" id="PR00895">
    <property type="entry name" value="PENTAXIN"/>
</dbReference>
<comment type="cofactor">
    <cofactor evidence="1">
        <name>Ca(2+)</name>
        <dbReference type="ChEBI" id="CHEBI:29108"/>
    </cofactor>
</comment>
<dbReference type="InterPro" id="IPR001759">
    <property type="entry name" value="PTX_dom"/>
</dbReference>
<dbReference type="FunFam" id="2.60.120.200:FF:000070">
    <property type="entry name" value="Serum amyloid P-component"/>
    <property type="match status" value="1"/>
</dbReference>
<dbReference type="SMART" id="SM00159">
    <property type="entry name" value="PTX"/>
    <property type="match status" value="1"/>
</dbReference>
<dbReference type="PANTHER" id="PTHR45869:SF11">
    <property type="entry name" value="C-REACTIVE PROTEIN"/>
    <property type="match status" value="1"/>
</dbReference>
<dbReference type="EMBL" id="CM004481">
    <property type="protein sequence ID" value="OCT66458.1"/>
    <property type="molecule type" value="Genomic_DNA"/>
</dbReference>
<keyword evidence="6" id="KW-0106">Calcium</keyword>
<organism evidence="12 13">
    <name type="scientific">Xenopus laevis</name>
    <name type="common">African clawed frog</name>
    <dbReference type="NCBI Taxonomy" id="8355"/>
    <lineage>
        <taxon>Eukaryota</taxon>
        <taxon>Metazoa</taxon>
        <taxon>Chordata</taxon>
        <taxon>Craniata</taxon>
        <taxon>Vertebrata</taxon>
        <taxon>Euteleostomi</taxon>
        <taxon>Amphibia</taxon>
        <taxon>Batrachia</taxon>
        <taxon>Anura</taxon>
        <taxon>Pipoidea</taxon>
        <taxon>Pipidae</taxon>
        <taxon>Xenopodinae</taxon>
        <taxon>Xenopus</taxon>
        <taxon>Xenopus</taxon>
    </lineage>
</organism>
<dbReference type="InterPro" id="IPR013320">
    <property type="entry name" value="ConA-like_dom_sf"/>
</dbReference>
<dbReference type="AlphaFoldDB" id="A0A974C4M7"/>
<proteinExistence type="inferred from homology"/>
<dbReference type="PANTHER" id="PTHR45869">
    <property type="entry name" value="C-REACTIVE PROTEIN-RELATED"/>
    <property type="match status" value="1"/>
</dbReference>
<evidence type="ECO:0000256" key="9">
    <source>
        <dbReference type="PROSITE-ProRule" id="PRU01172"/>
    </source>
</evidence>
<dbReference type="Proteomes" id="UP000694892">
    <property type="component" value="Chromosome 8S"/>
</dbReference>
<evidence type="ECO:0000256" key="10">
    <source>
        <dbReference type="SAM" id="SignalP"/>
    </source>
</evidence>
<evidence type="ECO:0000256" key="1">
    <source>
        <dbReference type="ARBA" id="ARBA00001913"/>
    </source>
</evidence>
<dbReference type="SUPFAM" id="SSF49899">
    <property type="entry name" value="Concanavalin A-like lectins/glucanases"/>
    <property type="match status" value="1"/>
</dbReference>
<gene>
    <name evidence="12" type="ORF">XELAEV_18042708mg</name>
</gene>
<sequence>MKMRVLCLLLFAGSMAQEDMDRNVFLFPSKTVDDYVSVADYVVLTPMVTEPLDKLTVCWRSYSISRRYAFFNVGTPKSQIEMSVVLQSVPCYSSELPYCFSNIVINNEQVSIPEKADPLEWNHICVTWDSNTGVLQLWVNGKVSPRTVLQEGSSIDLQDGIILGQKRLYYRNEWDSQISFQGEICDVHMWNRVLSPENLKRVLLHKRYRSGNVISWRSLNYTVNGNVTVQPKLQSIHGCESDSLHKSGMSQQNIEKVNLEAQTKSNLHGPMAKVLGHDSFGAPLSHNYPCMPGRSKQKINN</sequence>
<keyword evidence="3" id="KW-0964">Secreted</keyword>
<evidence type="ECO:0000256" key="3">
    <source>
        <dbReference type="ARBA" id="ARBA00022525"/>
    </source>
</evidence>
<feature type="signal peptide" evidence="10">
    <location>
        <begin position="1"/>
        <end position="16"/>
    </location>
</feature>
<evidence type="ECO:0000313" key="12">
    <source>
        <dbReference type="EMBL" id="OCT66458.1"/>
    </source>
</evidence>
<evidence type="ECO:0000256" key="7">
    <source>
        <dbReference type="ARBA" id="ARBA00023157"/>
    </source>
</evidence>
<comment type="caution">
    <text evidence="9">Lacks conserved residue(s) required for the propagation of feature annotation.</text>
</comment>
<evidence type="ECO:0000256" key="8">
    <source>
        <dbReference type="ARBA" id="ARBA00038102"/>
    </source>
</evidence>
<dbReference type="PROSITE" id="PS51828">
    <property type="entry name" value="PTX_2"/>
    <property type="match status" value="1"/>
</dbReference>
<keyword evidence="7" id="KW-1015">Disulfide bond</keyword>
<evidence type="ECO:0000256" key="4">
    <source>
        <dbReference type="ARBA" id="ARBA00022723"/>
    </source>
</evidence>
<reference evidence="13" key="1">
    <citation type="journal article" date="2016" name="Nature">
        <title>Genome evolution in the allotetraploid frog Xenopus laevis.</title>
        <authorList>
            <person name="Session A.M."/>
            <person name="Uno Y."/>
            <person name="Kwon T."/>
            <person name="Chapman J.A."/>
            <person name="Toyoda A."/>
            <person name="Takahashi S."/>
            <person name="Fukui A."/>
            <person name="Hikosaka A."/>
            <person name="Suzuki A."/>
            <person name="Kondo M."/>
            <person name="van Heeringen S.J."/>
            <person name="Quigley I."/>
            <person name="Heinz S."/>
            <person name="Ogino H."/>
            <person name="Ochi H."/>
            <person name="Hellsten U."/>
            <person name="Lyons J.B."/>
            <person name="Simakov O."/>
            <person name="Putnam N."/>
            <person name="Stites J."/>
            <person name="Kuroki Y."/>
            <person name="Tanaka T."/>
            <person name="Michiue T."/>
            <person name="Watanabe M."/>
            <person name="Bogdanovic O."/>
            <person name="Lister R."/>
            <person name="Georgiou G."/>
            <person name="Paranjpe S.S."/>
            <person name="van Kruijsbergen I."/>
            <person name="Shu S."/>
            <person name="Carlson J."/>
            <person name="Kinoshita T."/>
            <person name="Ohta Y."/>
            <person name="Mawaribuchi S."/>
            <person name="Jenkins J."/>
            <person name="Grimwood J."/>
            <person name="Schmutz J."/>
            <person name="Mitros T."/>
            <person name="Mozaffari S.V."/>
            <person name="Suzuki Y."/>
            <person name="Haramoto Y."/>
            <person name="Yamamoto T.S."/>
            <person name="Takagi C."/>
            <person name="Heald R."/>
            <person name="Miller K."/>
            <person name="Haudenschild C."/>
            <person name="Kitzman J."/>
            <person name="Nakayama T."/>
            <person name="Izutsu Y."/>
            <person name="Robert J."/>
            <person name="Fortriede J."/>
            <person name="Burns K."/>
            <person name="Lotay V."/>
            <person name="Karimi K."/>
            <person name="Yasuoka Y."/>
            <person name="Dichmann D.S."/>
            <person name="Flajnik M.F."/>
            <person name="Houston D.W."/>
            <person name="Shendure J."/>
            <person name="DuPasquier L."/>
            <person name="Vize P.D."/>
            <person name="Zorn A.M."/>
            <person name="Ito M."/>
            <person name="Marcotte E.M."/>
            <person name="Wallingford J.B."/>
            <person name="Ito Y."/>
            <person name="Asashima M."/>
            <person name="Ueno N."/>
            <person name="Matsuda Y."/>
            <person name="Veenstra G.J."/>
            <person name="Fujiyama A."/>
            <person name="Harland R.M."/>
            <person name="Taira M."/>
            <person name="Rokhsar D.S."/>
        </authorList>
    </citation>
    <scope>NUCLEOTIDE SEQUENCE [LARGE SCALE GENOMIC DNA]</scope>
    <source>
        <strain evidence="13">J</strain>
    </source>
</reference>
<comment type="similarity">
    <text evidence="8">Belongs to the pentraxin family.</text>
</comment>
<dbReference type="InterPro" id="IPR051005">
    <property type="entry name" value="Pentraxin_domain"/>
</dbReference>
<dbReference type="GO" id="GO:0005576">
    <property type="term" value="C:extracellular region"/>
    <property type="evidence" value="ECO:0007669"/>
    <property type="project" value="UniProtKB-SubCell"/>
</dbReference>
<evidence type="ECO:0000256" key="6">
    <source>
        <dbReference type="ARBA" id="ARBA00022837"/>
    </source>
</evidence>
<evidence type="ECO:0000256" key="2">
    <source>
        <dbReference type="ARBA" id="ARBA00004613"/>
    </source>
</evidence>
<name>A0A974C4M7_XENLA</name>
<dbReference type="OMA" id="NDIFMNT"/>
<accession>A0A974C4M7</accession>
<protein>
    <recommendedName>
        <fullName evidence="11">Pentraxin (PTX) domain-containing protein</fullName>
    </recommendedName>
</protein>
<dbReference type="Pfam" id="PF00354">
    <property type="entry name" value="Pentaxin"/>
    <property type="match status" value="1"/>
</dbReference>
<evidence type="ECO:0000256" key="5">
    <source>
        <dbReference type="ARBA" id="ARBA00022729"/>
    </source>
</evidence>
<evidence type="ECO:0000313" key="13">
    <source>
        <dbReference type="Proteomes" id="UP000694892"/>
    </source>
</evidence>
<dbReference type="PROSITE" id="PS00289">
    <property type="entry name" value="PTX_1"/>
    <property type="match status" value="1"/>
</dbReference>
<dbReference type="GO" id="GO:0046872">
    <property type="term" value="F:metal ion binding"/>
    <property type="evidence" value="ECO:0007669"/>
    <property type="project" value="UniProtKB-KW"/>
</dbReference>
<comment type="subcellular location">
    <subcellularLocation>
        <location evidence="2">Secreted</location>
    </subcellularLocation>
</comment>
<keyword evidence="4" id="KW-0479">Metal-binding</keyword>
<keyword evidence="5 10" id="KW-0732">Signal</keyword>
<dbReference type="InterPro" id="IPR030476">
    <property type="entry name" value="Pentaxin_CS"/>
</dbReference>
<feature type="chain" id="PRO_5037570367" description="Pentraxin (PTX) domain-containing protein" evidence="10">
    <location>
        <begin position="17"/>
        <end position="301"/>
    </location>
</feature>
<feature type="domain" description="Pentraxin (PTX)" evidence="11">
    <location>
        <begin position="21"/>
        <end position="235"/>
    </location>
</feature>